<feature type="non-terminal residue" evidence="2">
    <location>
        <position position="63"/>
    </location>
</feature>
<gene>
    <name evidence="2" type="ORF">Goklo_004281</name>
</gene>
<dbReference type="Proteomes" id="UP000593573">
    <property type="component" value="Unassembled WGS sequence"/>
</dbReference>
<evidence type="ECO:0000313" key="2">
    <source>
        <dbReference type="EMBL" id="MBA0664242.1"/>
    </source>
</evidence>
<protein>
    <submittedName>
        <fullName evidence="2">Uncharacterized protein</fullName>
    </submittedName>
</protein>
<feature type="region of interest" description="Disordered" evidence="1">
    <location>
        <begin position="23"/>
        <end position="63"/>
    </location>
</feature>
<comment type="caution">
    <text evidence="2">The sequence shown here is derived from an EMBL/GenBank/DDBJ whole genome shotgun (WGS) entry which is preliminary data.</text>
</comment>
<proteinExistence type="predicted"/>
<dbReference type="EMBL" id="JABFAB010000011">
    <property type="protein sequence ID" value="MBA0664242.1"/>
    <property type="molecule type" value="Genomic_DNA"/>
</dbReference>
<name>A0A7J8VNR6_9ROSI</name>
<reference evidence="2 3" key="1">
    <citation type="journal article" date="2019" name="Genome Biol. Evol.">
        <title>Insights into the evolution of the New World diploid cottons (Gossypium, subgenus Houzingenia) based on genome sequencing.</title>
        <authorList>
            <person name="Grover C.E."/>
            <person name="Arick M.A. 2nd"/>
            <person name="Thrash A."/>
            <person name="Conover J.L."/>
            <person name="Sanders W.S."/>
            <person name="Peterson D.G."/>
            <person name="Frelichowski J.E."/>
            <person name="Scheffler J.A."/>
            <person name="Scheffler B.E."/>
            <person name="Wendel J.F."/>
        </authorList>
    </citation>
    <scope>NUCLEOTIDE SEQUENCE [LARGE SCALE GENOMIC DNA]</scope>
    <source>
        <strain evidence="2">57</strain>
        <tissue evidence="2">Leaf</tissue>
    </source>
</reference>
<keyword evidence="3" id="KW-1185">Reference proteome</keyword>
<evidence type="ECO:0000313" key="3">
    <source>
        <dbReference type="Proteomes" id="UP000593573"/>
    </source>
</evidence>
<dbReference type="OrthoDB" id="10481620at2759"/>
<organism evidence="2 3">
    <name type="scientific">Gossypium klotzschianum</name>
    <dbReference type="NCBI Taxonomy" id="34286"/>
    <lineage>
        <taxon>Eukaryota</taxon>
        <taxon>Viridiplantae</taxon>
        <taxon>Streptophyta</taxon>
        <taxon>Embryophyta</taxon>
        <taxon>Tracheophyta</taxon>
        <taxon>Spermatophyta</taxon>
        <taxon>Magnoliopsida</taxon>
        <taxon>eudicotyledons</taxon>
        <taxon>Gunneridae</taxon>
        <taxon>Pentapetalae</taxon>
        <taxon>rosids</taxon>
        <taxon>malvids</taxon>
        <taxon>Malvales</taxon>
        <taxon>Malvaceae</taxon>
        <taxon>Malvoideae</taxon>
        <taxon>Gossypium</taxon>
    </lineage>
</organism>
<feature type="compositionally biased region" description="Polar residues" evidence="1">
    <location>
        <begin position="23"/>
        <end position="38"/>
    </location>
</feature>
<feature type="compositionally biased region" description="Acidic residues" evidence="1">
    <location>
        <begin position="46"/>
        <end position="63"/>
    </location>
</feature>
<accession>A0A7J8VNR6</accession>
<dbReference type="AlphaFoldDB" id="A0A7J8VNR6"/>
<sequence length="63" mass="7380">MMQWIQESGPIFQEFARQSNIQVPNYTPNMSRPANTGQGEEVHNIEEDDEDDESKEMDFEEDD</sequence>
<evidence type="ECO:0000256" key="1">
    <source>
        <dbReference type="SAM" id="MobiDB-lite"/>
    </source>
</evidence>